<organism evidence="3 4">
    <name type="scientific">Hamadaea flava</name>
    <dbReference type="NCBI Taxonomy" id="1742688"/>
    <lineage>
        <taxon>Bacteria</taxon>
        <taxon>Bacillati</taxon>
        <taxon>Actinomycetota</taxon>
        <taxon>Actinomycetes</taxon>
        <taxon>Micromonosporales</taxon>
        <taxon>Micromonosporaceae</taxon>
        <taxon>Hamadaea</taxon>
    </lineage>
</organism>
<dbReference type="Gene3D" id="3.40.50.2000">
    <property type="entry name" value="Glycogen Phosphorylase B"/>
    <property type="match status" value="2"/>
</dbReference>
<dbReference type="Proteomes" id="UP001595816">
    <property type="component" value="Unassembled WGS sequence"/>
</dbReference>
<reference evidence="4" key="1">
    <citation type="journal article" date="2019" name="Int. J. Syst. Evol. Microbiol.">
        <title>The Global Catalogue of Microorganisms (GCM) 10K type strain sequencing project: providing services to taxonomists for standard genome sequencing and annotation.</title>
        <authorList>
            <consortium name="The Broad Institute Genomics Platform"/>
            <consortium name="The Broad Institute Genome Sequencing Center for Infectious Disease"/>
            <person name="Wu L."/>
            <person name="Ma J."/>
        </authorList>
    </citation>
    <scope>NUCLEOTIDE SEQUENCE [LARGE SCALE GENOMIC DNA]</scope>
    <source>
        <strain evidence="4">CGMCC 4.7289</strain>
    </source>
</reference>
<dbReference type="Pfam" id="PF13692">
    <property type="entry name" value="Glyco_trans_1_4"/>
    <property type="match status" value="1"/>
</dbReference>
<sequence length="327" mass="34635">MTSAVQTVHFVVPSDIDATPSGGNVYDRHVIDRLGIVGRVPAEHPVAGAWPHPSPADLDRLDQALAALPDRATVVVDGLIGSAAPAVLARHQRLRLILLMHMPLSTPEEAAALRSVSAVVTTSQWTRRLVSSWYAYRGDRVHVAEPGVDARPIHPGTAAGTQLICVAAVTPGKGQDILVDALATLTDLEWTLDCAGPLDRDPAYVDALRKQIDAAGLTDRIVLGGVRTRWNGDLLCLASRGETYGMVIGEALAQGMPVVAADVGGVPEALGRGGLLVPPDDPASFARAVRSWLTDPHVRADLRTAALARRSSLTGWDETVRRFAAAL</sequence>
<dbReference type="SUPFAM" id="SSF53756">
    <property type="entry name" value="UDP-Glycosyltransferase/glycogen phosphorylase"/>
    <property type="match status" value="1"/>
</dbReference>
<dbReference type="PANTHER" id="PTHR12526">
    <property type="entry name" value="GLYCOSYLTRANSFERASE"/>
    <property type="match status" value="1"/>
</dbReference>
<keyword evidence="2 3" id="KW-0808">Transferase</keyword>
<evidence type="ECO:0000313" key="3">
    <source>
        <dbReference type="EMBL" id="MFC4136295.1"/>
    </source>
</evidence>
<evidence type="ECO:0000256" key="1">
    <source>
        <dbReference type="ARBA" id="ARBA00022676"/>
    </source>
</evidence>
<dbReference type="CDD" id="cd03801">
    <property type="entry name" value="GT4_PimA-like"/>
    <property type="match status" value="1"/>
</dbReference>
<dbReference type="GO" id="GO:0016757">
    <property type="term" value="F:glycosyltransferase activity"/>
    <property type="evidence" value="ECO:0007669"/>
    <property type="project" value="UniProtKB-KW"/>
</dbReference>
<dbReference type="RefSeq" id="WP_253751130.1">
    <property type="nucleotide sequence ID" value="NZ_JAMZDZ010000001.1"/>
</dbReference>
<evidence type="ECO:0000313" key="4">
    <source>
        <dbReference type="Proteomes" id="UP001595816"/>
    </source>
</evidence>
<keyword evidence="4" id="KW-1185">Reference proteome</keyword>
<name>A0ABV8M1G7_9ACTN</name>
<dbReference type="PANTHER" id="PTHR12526:SF510">
    <property type="entry name" value="D-INOSITOL 3-PHOSPHATE GLYCOSYLTRANSFERASE"/>
    <property type="match status" value="1"/>
</dbReference>
<gene>
    <name evidence="3" type="ORF">ACFOZ4_37295</name>
</gene>
<comment type="caution">
    <text evidence="3">The sequence shown here is derived from an EMBL/GenBank/DDBJ whole genome shotgun (WGS) entry which is preliminary data.</text>
</comment>
<accession>A0ABV8M1G7</accession>
<evidence type="ECO:0000256" key="2">
    <source>
        <dbReference type="ARBA" id="ARBA00022679"/>
    </source>
</evidence>
<dbReference type="EC" id="2.4.-.-" evidence="3"/>
<dbReference type="EMBL" id="JBHSAY010000029">
    <property type="protein sequence ID" value="MFC4136295.1"/>
    <property type="molecule type" value="Genomic_DNA"/>
</dbReference>
<keyword evidence="1 3" id="KW-0328">Glycosyltransferase</keyword>
<protein>
    <submittedName>
        <fullName evidence="3">Glycosyltransferase family 4 protein</fullName>
        <ecNumber evidence="3">2.4.-.-</ecNumber>
    </submittedName>
</protein>
<proteinExistence type="predicted"/>